<dbReference type="GO" id="GO:0051315">
    <property type="term" value="P:attachment of mitotic spindle microtubules to kinetochore"/>
    <property type="evidence" value="ECO:0007669"/>
    <property type="project" value="UniProtKB-UniRule"/>
</dbReference>
<evidence type="ECO:0000256" key="10">
    <source>
        <dbReference type="RuleBase" id="RU368072"/>
    </source>
</evidence>
<dbReference type="Pfam" id="PF18077">
    <property type="entry name" value="DUF5595"/>
    <property type="match status" value="1"/>
</dbReference>
<feature type="domain" description="Kinetochore protein NDC80 loop region" evidence="14">
    <location>
        <begin position="258"/>
        <end position="340"/>
    </location>
</feature>
<dbReference type="Pfam" id="PF24487">
    <property type="entry name" value="NDC80_loop"/>
    <property type="match status" value="1"/>
</dbReference>
<dbReference type="InterPro" id="IPR055260">
    <property type="entry name" value="Ndc80_CH"/>
</dbReference>
<dbReference type="Pfam" id="PF03801">
    <property type="entry name" value="Ndc80_HEC"/>
    <property type="match status" value="1"/>
</dbReference>
<evidence type="ECO:0000256" key="8">
    <source>
        <dbReference type="ARBA" id="ARBA00023306"/>
    </source>
</evidence>
<dbReference type="GO" id="GO:0031262">
    <property type="term" value="C:Ndc80 complex"/>
    <property type="evidence" value="ECO:0007669"/>
    <property type="project" value="UniProtKB-UniRule"/>
</dbReference>
<protein>
    <recommendedName>
        <fullName evidence="10">Kinetochore protein NDC80</fullName>
    </recommendedName>
</protein>
<keyword evidence="16" id="KW-1185">Reference proteome</keyword>
<sequence length="408" mass="46284">MTPQGKDHLTFEKLNSAKTMSATTERKISFFGKRSSGAGGSRSSLFGAFSIMEKIKDPRPLHEKTFVQQCIKNLCEFLNDSGFPGSVTVKSLQSPSTKEFLKIFCFIYNQLDPNFQEPTSKIEEEIPRLLKELGYPFPLSKSSMYSVGAPHTWPQVLGSLIWMIDIGQLKTTQCLFMEYTSRCYEEFMQGADTFERQDAIFLPKLSTHISSLQSLPFTAGLHLEAVKQENERLQHILENQKLSPADIERINHERRELQQTISDLTKSLEEAEGQKWKEEINLAKAKESVESVLADYHSLARKLKLIPSLAENACGQDFEIKFTPESAFSQMNNYKTQIEYITSISLHMSKPTQSHLSDFVSQLSNLSRPSNVLVPNPVHPYRTQCKNLYSATSSSLLFFGQCHCLQPI</sequence>
<keyword evidence="4 10" id="KW-0498">Mitosis</keyword>
<comment type="subunit">
    <text evidence="10">Component of the NDC80 complex.</text>
</comment>
<dbReference type="GeneTree" id="ENSGT00390000018386"/>
<dbReference type="GO" id="GO:0005737">
    <property type="term" value="C:cytoplasm"/>
    <property type="evidence" value="ECO:0007669"/>
    <property type="project" value="UniProtKB-ARBA"/>
</dbReference>
<dbReference type="GO" id="GO:0005813">
    <property type="term" value="C:centrosome"/>
    <property type="evidence" value="ECO:0007669"/>
    <property type="project" value="UniProtKB-ARBA"/>
</dbReference>
<comment type="function">
    <text evidence="10">Acts as a component of the essential kinetochore-associated NDC80 complex, which is required for chromosome segregation and spindle checkpoint activity.</text>
</comment>
<keyword evidence="9 10" id="KW-0137">Centromere</keyword>
<keyword evidence="5 10" id="KW-0995">Kinetochore</keyword>
<dbReference type="InterPro" id="IPR040967">
    <property type="entry name" value="DUF5595"/>
</dbReference>
<dbReference type="Gene3D" id="6.10.250.1950">
    <property type="match status" value="1"/>
</dbReference>
<evidence type="ECO:0000256" key="9">
    <source>
        <dbReference type="ARBA" id="ARBA00023328"/>
    </source>
</evidence>
<keyword evidence="3 10" id="KW-0132">Cell division</keyword>
<dbReference type="Gene3D" id="1.10.418.30">
    <property type="entry name" value="Ncd80 complex, Ncd80 subunit"/>
    <property type="match status" value="1"/>
</dbReference>
<evidence type="ECO:0000259" key="12">
    <source>
        <dbReference type="Pfam" id="PF03801"/>
    </source>
</evidence>
<evidence type="ECO:0000259" key="14">
    <source>
        <dbReference type="Pfam" id="PF24487"/>
    </source>
</evidence>
<dbReference type="AlphaFoldDB" id="A0A8C4STQ7"/>
<dbReference type="GO" id="GO:0051301">
    <property type="term" value="P:cell division"/>
    <property type="evidence" value="ECO:0007669"/>
    <property type="project" value="UniProtKB-UniRule"/>
</dbReference>
<dbReference type="InterPro" id="IPR057091">
    <property type="entry name" value="NDC80_loop"/>
</dbReference>
<dbReference type="Proteomes" id="UP000694620">
    <property type="component" value="Unassembled WGS sequence"/>
</dbReference>
<proteinExistence type="inferred from homology"/>
<evidence type="ECO:0000256" key="2">
    <source>
        <dbReference type="ARBA" id="ARBA00022454"/>
    </source>
</evidence>
<dbReference type="InterPro" id="IPR038273">
    <property type="entry name" value="Ndc80_sf"/>
</dbReference>
<feature type="domain" description="Kinetochore protein Ndc80 CH" evidence="12">
    <location>
        <begin position="26"/>
        <end position="169"/>
    </location>
</feature>
<dbReference type="PANTHER" id="PTHR10643">
    <property type="entry name" value="KINETOCHORE PROTEIN NDC80"/>
    <property type="match status" value="1"/>
</dbReference>
<evidence type="ECO:0000256" key="7">
    <source>
        <dbReference type="ARBA" id="ARBA00023242"/>
    </source>
</evidence>
<dbReference type="InterPro" id="IPR005550">
    <property type="entry name" value="Kinetochore_Ndc80"/>
</dbReference>
<feature type="coiled-coil region" evidence="11">
    <location>
        <begin position="223"/>
        <end position="288"/>
    </location>
</feature>
<evidence type="ECO:0000256" key="4">
    <source>
        <dbReference type="ARBA" id="ARBA00022776"/>
    </source>
</evidence>
<comment type="subcellular location">
    <subcellularLocation>
        <location evidence="10">Chromosome</location>
        <location evidence="10">Centromere</location>
        <location evidence="10">Kinetochore</location>
    </subcellularLocation>
    <subcellularLocation>
        <location evidence="10">Nucleus</location>
    </subcellularLocation>
</comment>
<evidence type="ECO:0000313" key="16">
    <source>
        <dbReference type="Proteomes" id="UP000694620"/>
    </source>
</evidence>
<reference evidence="15" key="2">
    <citation type="submission" date="2025-09" db="UniProtKB">
        <authorList>
            <consortium name="Ensembl"/>
        </authorList>
    </citation>
    <scope>IDENTIFICATION</scope>
</reference>
<evidence type="ECO:0000256" key="5">
    <source>
        <dbReference type="ARBA" id="ARBA00022838"/>
    </source>
</evidence>
<dbReference type="GO" id="GO:0007051">
    <property type="term" value="P:spindle organization"/>
    <property type="evidence" value="ECO:0007669"/>
    <property type="project" value="UniProtKB-ARBA"/>
</dbReference>
<evidence type="ECO:0000256" key="1">
    <source>
        <dbReference type="ARBA" id="ARBA00007050"/>
    </source>
</evidence>
<keyword evidence="6 11" id="KW-0175">Coiled coil</keyword>
<evidence type="ECO:0000256" key="6">
    <source>
        <dbReference type="ARBA" id="ARBA00023054"/>
    </source>
</evidence>
<keyword evidence="7 10" id="KW-0539">Nucleus</keyword>
<dbReference type="PANTHER" id="PTHR10643:SF2">
    <property type="entry name" value="KINETOCHORE PROTEIN NDC80 HOMOLOG"/>
    <property type="match status" value="1"/>
</dbReference>
<dbReference type="Ensembl" id="ENSECRT00000021848.1">
    <property type="protein sequence ID" value="ENSECRP00000021383.1"/>
    <property type="gene ID" value="ENSECRG00000014421.1"/>
</dbReference>
<reference evidence="15" key="1">
    <citation type="submission" date="2025-08" db="UniProtKB">
        <authorList>
            <consortium name="Ensembl"/>
        </authorList>
    </citation>
    <scope>IDENTIFICATION</scope>
</reference>
<evidence type="ECO:0000313" key="15">
    <source>
        <dbReference type="Ensembl" id="ENSECRP00000021383.1"/>
    </source>
</evidence>
<evidence type="ECO:0000256" key="3">
    <source>
        <dbReference type="ARBA" id="ARBA00022618"/>
    </source>
</evidence>
<organism evidence="15 16">
    <name type="scientific">Erpetoichthys calabaricus</name>
    <name type="common">Rope fish</name>
    <name type="synonym">Calamoichthys calabaricus</name>
    <dbReference type="NCBI Taxonomy" id="27687"/>
    <lineage>
        <taxon>Eukaryota</taxon>
        <taxon>Metazoa</taxon>
        <taxon>Chordata</taxon>
        <taxon>Craniata</taxon>
        <taxon>Vertebrata</taxon>
        <taxon>Euteleostomi</taxon>
        <taxon>Actinopterygii</taxon>
        <taxon>Polypteriformes</taxon>
        <taxon>Polypteridae</taxon>
        <taxon>Erpetoichthys</taxon>
    </lineage>
</organism>
<keyword evidence="8 10" id="KW-0131">Cell cycle</keyword>
<feature type="domain" description="DUF5595" evidence="13">
    <location>
        <begin position="174"/>
        <end position="207"/>
    </location>
</feature>
<name>A0A8C4STQ7_ERPCA</name>
<dbReference type="FunFam" id="1.10.418.30:FF:000002">
    <property type="entry name" value="NDC80, kinetochore complex component"/>
    <property type="match status" value="1"/>
</dbReference>
<evidence type="ECO:0000256" key="11">
    <source>
        <dbReference type="SAM" id="Coils"/>
    </source>
</evidence>
<evidence type="ECO:0000259" key="13">
    <source>
        <dbReference type="Pfam" id="PF18077"/>
    </source>
</evidence>
<keyword evidence="2 10" id="KW-0158">Chromosome</keyword>
<accession>A0A8C4STQ7</accession>
<dbReference type="GO" id="GO:0005634">
    <property type="term" value="C:nucleus"/>
    <property type="evidence" value="ECO:0007669"/>
    <property type="project" value="UniProtKB-SubCell"/>
</dbReference>
<comment type="similarity">
    <text evidence="1 10">Belongs to the NDC80/HEC1 family.</text>
</comment>